<dbReference type="SUPFAM" id="SSF56801">
    <property type="entry name" value="Acetyl-CoA synthetase-like"/>
    <property type="match status" value="1"/>
</dbReference>
<dbReference type="Pfam" id="PF13193">
    <property type="entry name" value="AMP-binding_C"/>
    <property type="match status" value="1"/>
</dbReference>
<accession>A0A931F1P2</accession>
<dbReference type="Proteomes" id="UP000605361">
    <property type="component" value="Unassembled WGS sequence"/>
</dbReference>
<comment type="caution">
    <text evidence="2">The sequence shown here is derived from an EMBL/GenBank/DDBJ whole genome shotgun (WGS) entry which is preliminary data.</text>
</comment>
<dbReference type="Gene3D" id="3.30.300.30">
    <property type="match status" value="1"/>
</dbReference>
<dbReference type="InterPro" id="IPR045851">
    <property type="entry name" value="AMP-bd_C_sf"/>
</dbReference>
<dbReference type="AlphaFoldDB" id="A0A931F1P2"/>
<dbReference type="EMBL" id="JADOGI010000102">
    <property type="protein sequence ID" value="MBF8189817.1"/>
    <property type="molecule type" value="Genomic_DNA"/>
</dbReference>
<evidence type="ECO:0000313" key="2">
    <source>
        <dbReference type="EMBL" id="MBF8189817.1"/>
    </source>
</evidence>
<gene>
    <name evidence="2" type="ORF">ITP53_29635</name>
</gene>
<proteinExistence type="predicted"/>
<sequence>MCAYVPVADDIRGEEIKAYVVAVCDGELSLDDLLRHTRERLASFKVPRYWEFRTSLPRTPSEKIAKGELRRQPSHELGRCYDAAREIWLDEVPPLPMP</sequence>
<organism evidence="2 3">
    <name type="scientific">Nonomuraea cypriaca</name>
    <dbReference type="NCBI Taxonomy" id="1187855"/>
    <lineage>
        <taxon>Bacteria</taxon>
        <taxon>Bacillati</taxon>
        <taxon>Actinomycetota</taxon>
        <taxon>Actinomycetes</taxon>
        <taxon>Streptosporangiales</taxon>
        <taxon>Streptosporangiaceae</taxon>
        <taxon>Nonomuraea</taxon>
    </lineage>
</organism>
<feature type="domain" description="AMP-binding enzyme C-terminal" evidence="1">
    <location>
        <begin position="2"/>
        <end position="63"/>
    </location>
</feature>
<keyword evidence="3" id="KW-1185">Reference proteome</keyword>
<protein>
    <recommendedName>
        <fullName evidence="1">AMP-binding enzyme C-terminal domain-containing protein</fullName>
    </recommendedName>
</protein>
<evidence type="ECO:0000259" key="1">
    <source>
        <dbReference type="Pfam" id="PF13193"/>
    </source>
</evidence>
<reference evidence="2" key="1">
    <citation type="submission" date="2020-11" db="EMBL/GenBank/DDBJ databases">
        <title>Whole-genome analyses of Nonomuraea sp. K274.</title>
        <authorList>
            <person name="Veyisoglu A."/>
        </authorList>
    </citation>
    <scope>NUCLEOTIDE SEQUENCE</scope>
    <source>
        <strain evidence="2">K274</strain>
    </source>
</reference>
<name>A0A931F1P2_9ACTN</name>
<dbReference type="InterPro" id="IPR025110">
    <property type="entry name" value="AMP-bd_C"/>
</dbReference>
<evidence type="ECO:0000313" key="3">
    <source>
        <dbReference type="Proteomes" id="UP000605361"/>
    </source>
</evidence>